<feature type="domain" description="Response regulatory" evidence="7">
    <location>
        <begin position="714"/>
        <end position="834"/>
    </location>
</feature>
<dbReference type="PANTHER" id="PTHR43065">
    <property type="entry name" value="SENSOR HISTIDINE KINASE"/>
    <property type="match status" value="1"/>
</dbReference>
<evidence type="ECO:0000256" key="5">
    <source>
        <dbReference type="SAM" id="Phobius"/>
    </source>
</evidence>
<dbReference type="SMART" id="SM00387">
    <property type="entry name" value="HATPase_c"/>
    <property type="match status" value="1"/>
</dbReference>
<proteinExistence type="predicted"/>
<dbReference type="SMART" id="SM00448">
    <property type="entry name" value="REC"/>
    <property type="match status" value="1"/>
</dbReference>
<dbReference type="CDD" id="cd12914">
    <property type="entry name" value="PDC1_DGC_like"/>
    <property type="match status" value="1"/>
</dbReference>
<accession>A0A2V4V3Y2</accession>
<dbReference type="AlphaFoldDB" id="A0A2V4V3Y2"/>
<dbReference type="Gene3D" id="3.30.565.10">
    <property type="entry name" value="Histidine kinase-like ATPase, C-terminal domain"/>
    <property type="match status" value="1"/>
</dbReference>
<dbReference type="GO" id="GO:0000160">
    <property type="term" value="P:phosphorelay signal transduction system"/>
    <property type="evidence" value="ECO:0007669"/>
    <property type="project" value="InterPro"/>
</dbReference>
<name>A0A2V4V3Y2_9BURK</name>
<feature type="region of interest" description="Disordered" evidence="4">
    <location>
        <begin position="102"/>
        <end position="122"/>
    </location>
</feature>
<evidence type="ECO:0000259" key="7">
    <source>
        <dbReference type="PROSITE" id="PS50110"/>
    </source>
</evidence>
<feature type="modified residue" description="4-aspartylphosphate" evidence="3">
    <location>
        <position position="771"/>
    </location>
</feature>
<dbReference type="EC" id="2.7.13.3" evidence="2"/>
<dbReference type="Proteomes" id="UP000247772">
    <property type="component" value="Unassembled WGS sequence"/>
</dbReference>
<dbReference type="CDD" id="cd12915">
    <property type="entry name" value="PDC2_DGC_like"/>
    <property type="match status" value="1"/>
</dbReference>
<dbReference type="Gene3D" id="1.10.287.130">
    <property type="match status" value="1"/>
</dbReference>
<dbReference type="Pfam" id="PF02518">
    <property type="entry name" value="HATPase_c"/>
    <property type="match status" value="1"/>
</dbReference>
<dbReference type="GO" id="GO:0004673">
    <property type="term" value="F:protein histidine kinase activity"/>
    <property type="evidence" value="ECO:0007669"/>
    <property type="project" value="UniProtKB-EC"/>
</dbReference>
<dbReference type="InterPro" id="IPR003594">
    <property type="entry name" value="HATPase_dom"/>
</dbReference>
<feature type="transmembrane region" description="Helical" evidence="5">
    <location>
        <begin position="406"/>
        <end position="430"/>
    </location>
</feature>
<keyword evidence="5" id="KW-1133">Transmembrane helix</keyword>
<dbReference type="InterPro" id="IPR036890">
    <property type="entry name" value="HATPase_C_sf"/>
</dbReference>
<dbReference type="InterPro" id="IPR001789">
    <property type="entry name" value="Sig_transdc_resp-reg_receiver"/>
</dbReference>
<gene>
    <name evidence="8" type="ORF">C7410_10249</name>
</gene>
<keyword evidence="5" id="KW-0472">Membrane</keyword>
<keyword evidence="8" id="KW-0808">Transferase</keyword>
<keyword evidence="5" id="KW-0812">Transmembrane</keyword>
<dbReference type="PRINTS" id="PR00344">
    <property type="entry name" value="BCTRLSENSOR"/>
</dbReference>
<dbReference type="Gene3D" id="3.30.450.20">
    <property type="entry name" value="PAS domain"/>
    <property type="match status" value="2"/>
</dbReference>
<dbReference type="PROSITE" id="PS50110">
    <property type="entry name" value="RESPONSE_REGULATORY"/>
    <property type="match status" value="1"/>
</dbReference>
<comment type="caution">
    <text evidence="8">The sequence shown here is derived from an EMBL/GenBank/DDBJ whole genome shotgun (WGS) entry which is preliminary data.</text>
</comment>
<dbReference type="InterPro" id="IPR004358">
    <property type="entry name" value="Sig_transdc_His_kin-like_C"/>
</dbReference>
<evidence type="ECO:0000256" key="1">
    <source>
        <dbReference type="ARBA" id="ARBA00000085"/>
    </source>
</evidence>
<protein>
    <recommendedName>
        <fullName evidence="2">histidine kinase</fullName>
        <ecNumber evidence="2">2.7.13.3</ecNumber>
    </recommendedName>
</protein>
<reference evidence="8 9" key="1">
    <citation type="submission" date="2018-06" db="EMBL/GenBank/DDBJ databases">
        <title>Genomic Encyclopedia of Type Strains, Phase IV (KMG-V): Genome sequencing to study the core and pangenomes of soil and plant-associated prokaryotes.</title>
        <authorList>
            <person name="Whitman W."/>
        </authorList>
    </citation>
    <scope>NUCLEOTIDE SEQUENCE [LARGE SCALE GENOMIC DNA]</scope>
    <source>
        <strain evidence="8 9">SRCL-318</strain>
    </source>
</reference>
<dbReference type="CDD" id="cd17546">
    <property type="entry name" value="REC_hyHK_CKI1_RcsC-like"/>
    <property type="match status" value="1"/>
</dbReference>
<evidence type="ECO:0000259" key="6">
    <source>
        <dbReference type="PROSITE" id="PS50109"/>
    </source>
</evidence>
<evidence type="ECO:0000256" key="2">
    <source>
        <dbReference type="ARBA" id="ARBA00012438"/>
    </source>
</evidence>
<dbReference type="PANTHER" id="PTHR43065:SF49">
    <property type="entry name" value="HISTIDINE KINASE"/>
    <property type="match status" value="1"/>
</dbReference>
<evidence type="ECO:0000313" key="9">
    <source>
        <dbReference type="Proteomes" id="UP000247772"/>
    </source>
</evidence>
<dbReference type="Gene3D" id="3.40.50.2300">
    <property type="match status" value="1"/>
</dbReference>
<feature type="transmembrane region" description="Helical" evidence="5">
    <location>
        <begin position="134"/>
        <end position="154"/>
    </location>
</feature>
<dbReference type="SUPFAM" id="SSF55874">
    <property type="entry name" value="ATPase domain of HSP90 chaperone/DNA topoisomerase II/histidine kinase"/>
    <property type="match status" value="1"/>
</dbReference>
<evidence type="ECO:0000313" key="8">
    <source>
        <dbReference type="EMBL" id="PYE27366.1"/>
    </source>
</evidence>
<dbReference type="InterPro" id="IPR005467">
    <property type="entry name" value="His_kinase_dom"/>
</dbReference>
<dbReference type="InterPro" id="IPR011006">
    <property type="entry name" value="CheY-like_superfamily"/>
</dbReference>
<dbReference type="SUPFAM" id="SSF52172">
    <property type="entry name" value="CheY-like"/>
    <property type="match status" value="1"/>
</dbReference>
<keyword evidence="3" id="KW-0597">Phosphoprotein</keyword>
<keyword evidence="8" id="KW-0418">Kinase</keyword>
<dbReference type="EMBL" id="QJSQ01000002">
    <property type="protein sequence ID" value="PYE27366.1"/>
    <property type="molecule type" value="Genomic_DNA"/>
</dbReference>
<dbReference type="Pfam" id="PF00072">
    <property type="entry name" value="Response_reg"/>
    <property type="match status" value="1"/>
</dbReference>
<evidence type="ECO:0000256" key="3">
    <source>
        <dbReference type="PROSITE-ProRule" id="PRU00169"/>
    </source>
</evidence>
<sequence length="854" mass="93389">MQLAVNRSTNKIDSLLTIYGNELIIPQIKNVDYPFVVRLRFTDFREFGIQREENPWAACLPAMLAAHAACASRRGVIAVVYHVGCHAAFSLLFRTMIADRPERPDERTPLPPPADDAPFPAAPGHDFTVRRRTLLALLAAAIVLPCIYVAAMAYNDLRAREADATDTTLRTVRVAEEHALKVFDMNEALDARVVDLVRDLNDDGIRASEPQIHQKLDAIGGGYPQVAAVSIFGTDGDLLASSRYSPPPPMSIAARDDFTGIRDGRVLDHVSRVMQGQVSGETVFNMGVARLNNAGAFAGLVSVALRPGYFSAFYRDLLGPGSPMSLGLMRSDGTILAFDPPPRAAATVITPHSPLGAALQRGTESGVVRMHSALLGSNVILAFRRVGAYPVYVTCAYRTPEIWAAWYRHLSVLIISMFTPSIALWCVIWLSLRRLAAEEEAWERWQAEASMRRSIESAYRQSRKMEALGNLVGSVAHDFNNLLMIVSANVQIVRRRGAAGFERELSAVERALKSGQSLTRQLLGVARKQPLRNETIHVGRWLPAARELLRASLGAKVSLVVEVDDDVWSVLVDVAEFELALINLAVNARDAMPNGGRFTVRARNIRFRSDEGFPLDGDFVHVCLEDTGTGMPPDVLARAFEPLYTTKSKGTGTGLGLPQVFAFCERTGGLAAIDSAIGAGTTVHLYLPRSLAEPPAPRPSEPREERAQAQHGLNVLLVEDNDEVAAGTEALLQMMGHRVTCASDAASALEQVEAPRAEGEPTPRFDLVLSDIHMPGTMNGIDLAEALQELEPELPVILVTGYAEELERTRNADVRVLSKPFDIALLEKMLEAIREDREARAKREHDATLPSPRA</sequence>
<organism evidence="8 9">
    <name type="scientific">Paraburkholderia silvatlantica</name>
    <dbReference type="NCBI Taxonomy" id="321895"/>
    <lineage>
        <taxon>Bacteria</taxon>
        <taxon>Pseudomonadati</taxon>
        <taxon>Pseudomonadota</taxon>
        <taxon>Betaproteobacteria</taxon>
        <taxon>Burkholderiales</taxon>
        <taxon>Burkholderiaceae</taxon>
        <taxon>Paraburkholderia</taxon>
    </lineage>
</organism>
<evidence type="ECO:0000256" key="4">
    <source>
        <dbReference type="SAM" id="MobiDB-lite"/>
    </source>
</evidence>
<dbReference type="PROSITE" id="PS50109">
    <property type="entry name" value="HIS_KIN"/>
    <property type="match status" value="1"/>
</dbReference>
<comment type="catalytic activity">
    <reaction evidence="1">
        <text>ATP + protein L-histidine = ADP + protein N-phospho-L-histidine.</text>
        <dbReference type="EC" id="2.7.13.3"/>
    </reaction>
</comment>
<feature type="domain" description="Histidine kinase" evidence="6">
    <location>
        <begin position="474"/>
        <end position="691"/>
    </location>
</feature>